<name>A0ABQ1BUW4_9MYCO</name>
<dbReference type="Proteomes" id="UP000465306">
    <property type="component" value="Unassembled WGS sequence"/>
</dbReference>
<evidence type="ECO:0008006" key="3">
    <source>
        <dbReference type="Google" id="ProtNLM"/>
    </source>
</evidence>
<dbReference type="Gene3D" id="3.30.1310.10">
    <property type="entry name" value="Nucleoid-associated protein YbaB-like domain"/>
    <property type="match status" value="1"/>
</dbReference>
<dbReference type="EMBL" id="BLKU01000005">
    <property type="protein sequence ID" value="GFG67514.1"/>
    <property type="molecule type" value="Genomic_DNA"/>
</dbReference>
<sequence length="190" mass="20213">MCGRNAVNYPDSYGDSAVGEVVSGFGGVSGDSGDVDIDQLLSGFDDFRSAVARSAQQMAIETTDAWSKNDLVHVWVNARGVVVQVEFDDTLLADATGTQAGAAVVEAAQLAAAKMRARTDSFQAGLWQQVSQFGVPPLTDVAEFKDLQPEVPLSAPDSRERHAAAAALDTQATDGFANHDPQDWRLTIRD</sequence>
<dbReference type="SUPFAM" id="SSF82607">
    <property type="entry name" value="YbaB-like"/>
    <property type="match status" value="1"/>
</dbReference>
<dbReference type="InterPro" id="IPR036894">
    <property type="entry name" value="YbaB-like_sf"/>
</dbReference>
<comment type="caution">
    <text evidence="1">The sequence shown here is derived from an EMBL/GenBank/DDBJ whole genome shotgun (WGS) entry which is preliminary data.</text>
</comment>
<evidence type="ECO:0000313" key="2">
    <source>
        <dbReference type="Proteomes" id="UP000465306"/>
    </source>
</evidence>
<dbReference type="InterPro" id="IPR004401">
    <property type="entry name" value="YbaB/EbfC"/>
</dbReference>
<keyword evidence="2" id="KW-1185">Reference proteome</keyword>
<dbReference type="Pfam" id="PF02575">
    <property type="entry name" value="YbaB_DNA_bd"/>
    <property type="match status" value="1"/>
</dbReference>
<evidence type="ECO:0000313" key="1">
    <source>
        <dbReference type="EMBL" id="GFG67514.1"/>
    </source>
</evidence>
<gene>
    <name evidence="1" type="ORF">MKUB_50040</name>
</gene>
<accession>A0ABQ1BUW4</accession>
<reference evidence="1 2" key="1">
    <citation type="journal article" date="2019" name="Emerg. Microbes Infect.">
        <title>Comprehensive subspecies identification of 175 nontuberculous mycobacteria species based on 7547 genomic profiles.</title>
        <authorList>
            <person name="Matsumoto Y."/>
            <person name="Kinjo T."/>
            <person name="Motooka D."/>
            <person name="Nabeya D."/>
            <person name="Jung N."/>
            <person name="Uechi K."/>
            <person name="Horii T."/>
            <person name="Iida T."/>
            <person name="Fujita J."/>
            <person name="Nakamura S."/>
        </authorList>
    </citation>
    <scope>NUCLEOTIDE SEQUENCE [LARGE SCALE GENOMIC DNA]</scope>
    <source>
        <strain evidence="1 2">JCM 13573</strain>
    </source>
</reference>
<organism evidence="1 2">
    <name type="scientific">Mycobacterium kubicae</name>
    <dbReference type="NCBI Taxonomy" id="120959"/>
    <lineage>
        <taxon>Bacteria</taxon>
        <taxon>Bacillati</taxon>
        <taxon>Actinomycetota</taxon>
        <taxon>Actinomycetes</taxon>
        <taxon>Mycobacteriales</taxon>
        <taxon>Mycobacteriaceae</taxon>
        <taxon>Mycobacterium</taxon>
        <taxon>Mycobacterium simiae complex</taxon>
    </lineage>
</organism>
<protein>
    <recommendedName>
        <fullName evidence="3">YbaB/EbfC family nucleoid-associated protein</fullName>
    </recommendedName>
</protein>
<proteinExistence type="predicted"/>